<dbReference type="PANTHER" id="PTHR33420:SF3">
    <property type="entry name" value="FIMBRIAL SUBUNIT ELFA"/>
    <property type="match status" value="1"/>
</dbReference>
<evidence type="ECO:0000313" key="9">
    <source>
        <dbReference type="Proteomes" id="UP000306393"/>
    </source>
</evidence>
<protein>
    <submittedName>
        <fullName evidence="7">Type 1 fimbrial protein</fullName>
    </submittedName>
</protein>
<dbReference type="PANTHER" id="PTHR33420">
    <property type="entry name" value="FIMBRIAL SUBUNIT ELFA-RELATED"/>
    <property type="match status" value="1"/>
</dbReference>
<dbReference type="SUPFAM" id="SSF49401">
    <property type="entry name" value="Bacterial adhesins"/>
    <property type="match status" value="1"/>
</dbReference>
<evidence type="ECO:0000313" key="7">
    <source>
        <dbReference type="EMBL" id="MBD8108164.1"/>
    </source>
</evidence>
<keyword evidence="10" id="KW-1185">Reference proteome</keyword>
<keyword evidence="3 5" id="KW-0732">Signal</keyword>
<proteinExistence type="inferred from homology"/>
<evidence type="ECO:0000313" key="8">
    <source>
        <dbReference type="EMBL" id="TKJ86712.1"/>
    </source>
</evidence>
<comment type="caution">
    <text evidence="8">The sequence shown here is derived from an EMBL/GenBank/DDBJ whole genome shotgun (WGS) entry which is preliminary data.</text>
</comment>
<dbReference type="GO" id="GO:0043709">
    <property type="term" value="P:cell adhesion involved in single-species biofilm formation"/>
    <property type="evidence" value="ECO:0007669"/>
    <property type="project" value="TreeGrafter"/>
</dbReference>
<evidence type="ECO:0000256" key="3">
    <source>
        <dbReference type="ARBA" id="ARBA00022729"/>
    </source>
</evidence>
<dbReference type="GO" id="GO:0009289">
    <property type="term" value="C:pilus"/>
    <property type="evidence" value="ECO:0007669"/>
    <property type="project" value="UniProtKB-SubCell"/>
</dbReference>
<evidence type="ECO:0000256" key="2">
    <source>
        <dbReference type="ARBA" id="ARBA00006671"/>
    </source>
</evidence>
<dbReference type="InterPro" id="IPR036937">
    <property type="entry name" value="Adhesion_dom_fimbrial_sf"/>
</dbReference>
<feature type="chain" id="PRO_5020993886" evidence="5">
    <location>
        <begin position="29"/>
        <end position="195"/>
    </location>
</feature>
<evidence type="ECO:0000313" key="10">
    <source>
        <dbReference type="Proteomes" id="UP000661012"/>
    </source>
</evidence>
<name>A0A4U3F2I2_9GAMM</name>
<dbReference type="RefSeq" id="WP_137269740.1">
    <property type="nucleotide sequence ID" value="NZ_CP101614.1"/>
</dbReference>
<evidence type="ECO:0000256" key="4">
    <source>
        <dbReference type="ARBA" id="ARBA00023263"/>
    </source>
</evidence>
<dbReference type="OrthoDB" id="8586454at2"/>
<dbReference type="AlphaFoldDB" id="A0A4U3F2I2"/>
<comment type="subcellular location">
    <subcellularLocation>
        <location evidence="1">Fimbrium</location>
    </subcellularLocation>
</comment>
<dbReference type="InterPro" id="IPR050263">
    <property type="entry name" value="Bact_Fimbrial_Adh_Pro"/>
</dbReference>
<sequence>MSDKRVIQRSLLAGLTLLSTANILPAHAEAATANTAEAKVEITGEVTAATCTAGWEGTKNIQVNLGKVSSDKLPNTGDIGALKPFSLELTGCEGVNTITVTSSGVADATDPSDYANTATGSPSVGVAVKLLGGPSQNTVLTPDGKTQVDYPVSGEEATLTFMAEMVRTAKTDSEGKTELTSGKLSSVATLYLTYE</sequence>
<dbReference type="InterPro" id="IPR000259">
    <property type="entry name" value="Adhesion_dom_fimbrial"/>
</dbReference>
<dbReference type="Proteomes" id="UP000306393">
    <property type="component" value="Unassembled WGS sequence"/>
</dbReference>
<evidence type="ECO:0000256" key="1">
    <source>
        <dbReference type="ARBA" id="ARBA00004561"/>
    </source>
</evidence>
<dbReference type="EMBL" id="QGAC01000018">
    <property type="protein sequence ID" value="TKJ86712.1"/>
    <property type="molecule type" value="Genomic_DNA"/>
</dbReference>
<accession>A0A4U3F2I2</accession>
<keyword evidence="4" id="KW-0281">Fimbrium</keyword>
<feature type="signal peptide" evidence="5">
    <location>
        <begin position="1"/>
        <end position="28"/>
    </location>
</feature>
<feature type="domain" description="Fimbrial-type adhesion" evidence="6">
    <location>
        <begin position="41"/>
        <end position="194"/>
    </location>
</feature>
<dbReference type="EMBL" id="JACYNN010000015">
    <property type="protein sequence ID" value="MBD8108164.1"/>
    <property type="molecule type" value="Genomic_DNA"/>
</dbReference>
<reference evidence="7 10" key="2">
    <citation type="journal article" date="2020" name="FEMS Microbiol. Ecol.">
        <title>Temporal dynamics of bacterial communities during seed development and maturation.</title>
        <authorList>
            <person name="Chesneau G."/>
            <person name="Torres-Cortes G."/>
            <person name="Briand M."/>
            <person name="Darrasse A."/>
            <person name="Preveaux A."/>
            <person name="Marais C."/>
            <person name="Jacques M.A."/>
            <person name="Shade A."/>
            <person name="Barret M."/>
        </authorList>
    </citation>
    <scope>NUCLEOTIDE SEQUENCE [LARGE SCALE GENOMIC DNA]</scope>
    <source>
        <strain evidence="7 10">CFBP13732</strain>
    </source>
</reference>
<dbReference type="Pfam" id="PF00419">
    <property type="entry name" value="Fimbrial"/>
    <property type="match status" value="1"/>
</dbReference>
<comment type="similarity">
    <text evidence="2">Belongs to the fimbrial protein family.</text>
</comment>
<evidence type="ECO:0000256" key="5">
    <source>
        <dbReference type="SAM" id="SignalP"/>
    </source>
</evidence>
<reference evidence="8 9" key="1">
    <citation type="journal article" date="2019" name="Sci. Rep.">
        <title>Differences in resource use lead to coexistence of seed-transmitted microbial populations.</title>
        <authorList>
            <person name="Torres-Cortes G."/>
            <person name="Garcia B.J."/>
            <person name="Compant S."/>
            <person name="Rezki S."/>
            <person name="Jones P."/>
            <person name="Preveaux A."/>
            <person name="Briand M."/>
            <person name="Roulet A."/>
            <person name="Bouchez O."/>
            <person name="Jacobson D."/>
            <person name="Barret M."/>
        </authorList>
    </citation>
    <scope>NUCLEOTIDE SEQUENCE [LARGE SCALE GENOMIC DNA]</scope>
    <source>
        <strain evidence="8 9">CFBP13511</strain>
    </source>
</reference>
<organism evidence="8 9">
    <name type="scientific">Erwinia persicina</name>
    <dbReference type="NCBI Taxonomy" id="55211"/>
    <lineage>
        <taxon>Bacteria</taxon>
        <taxon>Pseudomonadati</taxon>
        <taxon>Pseudomonadota</taxon>
        <taxon>Gammaproteobacteria</taxon>
        <taxon>Enterobacterales</taxon>
        <taxon>Erwiniaceae</taxon>
        <taxon>Erwinia</taxon>
    </lineage>
</organism>
<dbReference type="Proteomes" id="UP000661012">
    <property type="component" value="Unassembled WGS sequence"/>
</dbReference>
<dbReference type="InterPro" id="IPR008966">
    <property type="entry name" value="Adhesion_dom_sf"/>
</dbReference>
<gene>
    <name evidence="8" type="ORF">EpCFBP13511_17880</name>
    <name evidence="7" type="ORF">IFT93_17375</name>
</gene>
<evidence type="ECO:0000259" key="6">
    <source>
        <dbReference type="Pfam" id="PF00419"/>
    </source>
</evidence>
<dbReference type="Gene3D" id="2.60.40.1090">
    <property type="entry name" value="Fimbrial-type adhesion domain"/>
    <property type="match status" value="1"/>
</dbReference>